<feature type="transmembrane region" description="Helical" evidence="1">
    <location>
        <begin position="342"/>
        <end position="365"/>
    </location>
</feature>
<evidence type="ECO:0000256" key="1">
    <source>
        <dbReference type="SAM" id="Phobius"/>
    </source>
</evidence>
<accession>A0A9P7Z6J1</accession>
<dbReference type="Proteomes" id="UP000887226">
    <property type="component" value="Unassembled WGS sequence"/>
</dbReference>
<reference evidence="2" key="1">
    <citation type="journal article" date="2021" name="IMA Fungus">
        <title>Genomic characterization of three marine fungi, including Emericellopsis atlantica sp. nov. with signatures of a generalist lifestyle and marine biomass degradation.</title>
        <authorList>
            <person name="Hagestad O.C."/>
            <person name="Hou L."/>
            <person name="Andersen J.H."/>
            <person name="Hansen E.H."/>
            <person name="Altermark B."/>
            <person name="Li C."/>
            <person name="Kuhnert E."/>
            <person name="Cox R.J."/>
            <person name="Crous P.W."/>
            <person name="Spatafora J.W."/>
            <person name="Lail K."/>
            <person name="Amirebrahimi M."/>
            <person name="Lipzen A."/>
            <person name="Pangilinan J."/>
            <person name="Andreopoulos W."/>
            <person name="Hayes R.D."/>
            <person name="Ng V."/>
            <person name="Grigoriev I.V."/>
            <person name="Jackson S.A."/>
            <person name="Sutton T.D.S."/>
            <person name="Dobson A.D.W."/>
            <person name="Rama T."/>
        </authorList>
    </citation>
    <scope>NUCLEOTIDE SEQUENCE</scope>
    <source>
        <strain evidence="2">TRa3180A</strain>
    </source>
</reference>
<proteinExistence type="predicted"/>
<dbReference type="Pfam" id="PF10361">
    <property type="entry name" value="DUF2434"/>
    <property type="match status" value="1"/>
</dbReference>
<comment type="caution">
    <text evidence="2">The sequence shown here is derived from an EMBL/GenBank/DDBJ whole genome shotgun (WGS) entry which is preliminary data.</text>
</comment>
<feature type="transmembrane region" description="Helical" evidence="1">
    <location>
        <begin position="218"/>
        <end position="236"/>
    </location>
</feature>
<feature type="transmembrane region" description="Helical" evidence="1">
    <location>
        <begin position="267"/>
        <end position="288"/>
    </location>
</feature>
<feature type="transmembrane region" description="Helical" evidence="1">
    <location>
        <begin position="87"/>
        <end position="108"/>
    </location>
</feature>
<protein>
    <submittedName>
        <fullName evidence="2">Uncharacterized protein</fullName>
    </submittedName>
</protein>
<organism evidence="2 3">
    <name type="scientific">Calycina marina</name>
    <dbReference type="NCBI Taxonomy" id="1763456"/>
    <lineage>
        <taxon>Eukaryota</taxon>
        <taxon>Fungi</taxon>
        <taxon>Dikarya</taxon>
        <taxon>Ascomycota</taxon>
        <taxon>Pezizomycotina</taxon>
        <taxon>Leotiomycetes</taxon>
        <taxon>Helotiales</taxon>
        <taxon>Pezizellaceae</taxon>
        <taxon>Calycina</taxon>
    </lineage>
</organism>
<name>A0A9P7Z6J1_9HELO</name>
<sequence>MALSLTGRSLLPFPPGANTTDTLILDAHYNLTTLMHWNYTYYSNRTLSNGTKCYLVFPPHIPVILENGTFLHADSCYSPINEIRLRGILGIVSAVLFGASLIFTFTNLRKHGRRFLPAEKQFRAVGRRWQWYWLIIAATCALVSGITGVDVDRYYLPELPIVLLNFFWFLMVMSVMAAVWEGVRHWGSWMEQQAVDSDVEWDSSRGQKERNRREKFELLIPLVFYAFFWMNFFMVIPRNWTNIEKQRDADQTRTYAEPVATDVRFKLGSFSLFGGWCTTVFSLGHSIHHYVLPLNHRVLGVMKTIPLKFLLVLPLALITIGYSAALSFSFPISPLNLYPQLGYVYGLGWAPVFLIVLILEVYGYIDPNEDRELIKQRRKRGEEIDHRFGIVKKPAWWRILHHRDFDVGVQERIRRNVGEIGGGSATTRKIRDDVEMRSVAPVDDEDLERKPLERDSDSIRMAAGLLFPETKKAGDGASERVLIDSFRIGIVGTEQTSSISPSVVEQRQKVRSMLDV</sequence>
<evidence type="ECO:0000313" key="2">
    <source>
        <dbReference type="EMBL" id="KAG9246017.1"/>
    </source>
</evidence>
<dbReference type="InterPro" id="IPR018830">
    <property type="entry name" value="DUF2434"/>
</dbReference>
<feature type="transmembrane region" description="Helical" evidence="1">
    <location>
        <begin position="161"/>
        <end position="180"/>
    </location>
</feature>
<dbReference type="EMBL" id="MU253821">
    <property type="protein sequence ID" value="KAG9246017.1"/>
    <property type="molecule type" value="Genomic_DNA"/>
</dbReference>
<dbReference type="AlphaFoldDB" id="A0A9P7Z6J1"/>
<keyword evidence="3" id="KW-1185">Reference proteome</keyword>
<dbReference type="OrthoDB" id="5308502at2759"/>
<keyword evidence="1" id="KW-0812">Transmembrane</keyword>
<gene>
    <name evidence="2" type="ORF">BJ878DRAFT_498875</name>
</gene>
<evidence type="ECO:0000313" key="3">
    <source>
        <dbReference type="Proteomes" id="UP000887226"/>
    </source>
</evidence>
<keyword evidence="1" id="KW-0472">Membrane</keyword>
<feature type="transmembrane region" description="Helical" evidence="1">
    <location>
        <begin position="129"/>
        <end position="149"/>
    </location>
</feature>
<keyword evidence="1" id="KW-1133">Transmembrane helix</keyword>
<feature type="transmembrane region" description="Helical" evidence="1">
    <location>
        <begin position="309"/>
        <end position="330"/>
    </location>
</feature>